<reference evidence="3 4" key="1">
    <citation type="submission" date="2018-12" db="EMBL/GenBank/DDBJ databases">
        <title>Dyella dinghuensis sp. nov. DHOA06 and Dyella choica sp. nov. 4M-K27, isolated from forest soil.</title>
        <authorList>
            <person name="Qiu L.-H."/>
            <person name="Gao Z.-H."/>
        </authorList>
    </citation>
    <scope>NUCLEOTIDE SEQUENCE [LARGE SCALE GENOMIC DNA]</scope>
    <source>
        <strain evidence="3 4">DHOA06</strain>
    </source>
</reference>
<dbReference type="AlphaFoldDB" id="A0A3S0Q135"/>
<gene>
    <name evidence="3" type="ORF">EKH79_03165</name>
</gene>
<accession>A0A3S0Q135</accession>
<proteinExistence type="predicted"/>
<protein>
    <recommendedName>
        <fullName evidence="5">Enhanced serine sensitivity protein SseB</fullName>
    </recommendedName>
</protein>
<dbReference type="Pfam" id="PF14581">
    <property type="entry name" value="SseB_C"/>
    <property type="match status" value="1"/>
</dbReference>
<dbReference type="Proteomes" id="UP000267077">
    <property type="component" value="Unassembled WGS sequence"/>
</dbReference>
<dbReference type="InterPro" id="IPR009839">
    <property type="entry name" value="SseB_N"/>
</dbReference>
<evidence type="ECO:0008006" key="5">
    <source>
        <dbReference type="Google" id="ProtNLM"/>
    </source>
</evidence>
<organism evidence="3 4">
    <name type="scientific">Dyella dinghuensis</name>
    <dbReference type="NCBI Taxonomy" id="1920169"/>
    <lineage>
        <taxon>Bacteria</taxon>
        <taxon>Pseudomonadati</taxon>
        <taxon>Pseudomonadota</taxon>
        <taxon>Gammaproteobacteria</taxon>
        <taxon>Lysobacterales</taxon>
        <taxon>Rhodanobacteraceae</taxon>
        <taxon>Dyella</taxon>
    </lineage>
</organism>
<dbReference type="InterPro" id="IPR027945">
    <property type="entry name" value="SseB_C"/>
</dbReference>
<evidence type="ECO:0000259" key="2">
    <source>
        <dbReference type="Pfam" id="PF14581"/>
    </source>
</evidence>
<evidence type="ECO:0000313" key="4">
    <source>
        <dbReference type="Proteomes" id="UP000267077"/>
    </source>
</evidence>
<keyword evidence="4" id="KW-1185">Reference proteome</keyword>
<feature type="domain" description="SseB protein N-terminal" evidence="1">
    <location>
        <begin position="41"/>
        <end position="141"/>
    </location>
</feature>
<dbReference type="Pfam" id="PF07179">
    <property type="entry name" value="SseB"/>
    <property type="match status" value="1"/>
</dbReference>
<comment type="caution">
    <text evidence="3">The sequence shown here is derived from an EMBL/GenBank/DDBJ whole genome shotgun (WGS) entry which is preliminary data.</text>
</comment>
<evidence type="ECO:0000259" key="1">
    <source>
        <dbReference type="Pfam" id="PF07179"/>
    </source>
</evidence>
<name>A0A3S0Q135_9GAMM</name>
<sequence length="274" mass="31267">MMQGQFFLRGLPTRQCFRLRCFLELNELERLFVQAFLDQGIRPAFYHLLMQSDVCVITAAPLRSELPEIVSFRRDDGAVVVPFFTSLNALALNDHRGAEDFCVPPVTRMHTRTLLERVSGHYLHINPGSAFNLEVAPEHVASLLRDETIHYGTRAPEVPPDGAYIQIRKLNVSLPALEAALVTVFREVYEVRYAFLVEAERTRQGERMRTLMMIAESVPSEWLEKAVSTVFSDVYDHALPVDICFDEGDKDFVNTLKRIGAQPFYERATVGRFN</sequence>
<feature type="domain" description="SseB protein C-terminal" evidence="2">
    <location>
        <begin position="161"/>
        <end position="267"/>
    </location>
</feature>
<dbReference type="EMBL" id="RYZR01000002">
    <property type="protein sequence ID" value="RUL66824.1"/>
    <property type="molecule type" value="Genomic_DNA"/>
</dbReference>
<evidence type="ECO:0000313" key="3">
    <source>
        <dbReference type="EMBL" id="RUL66824.1"/>
    </source>
</evidence>